<keyword evidence="10" id="KW-1185">Reference proteome</keyword>
<evidence type="ECO:0000256" key="3">
    <source>
        <dbReference type="ARBA" id="ARBA00022448"/>
    </source>
</evidence>
<accession>D3S2K1</accession>
<dbReference type="GO" id="GO:1903607">
    <property type="term" value="P:cytochrome c biosynthetic process"/>
    <property type="evidence" value="ECO:0007669"/>
    <property type="project" value="TreeGrafter"/>
</dbReference>
<comment type="similarity">
    <text evidence="2">Belongs to the CcmB/CycW/HelB family.</text>
</comment>
<dbReference type="GO" id="GO:0017004">
    <property type="term" value="P:cytochrome complex assembly"/>
    <property type="evidence" value="ECO:0007669"/>
    <property type="project" value="UniProtKB-KW"/>
</dbReference>
<dbReference type="Proteomes" id="UP000002613">
    <property type="component" value="Chromosome"/>
</dbReference>
<dbReference type="eggNOG" id="arCOG01328">
    <property type="taxonomic scope" value="Archaea"/>
</dbReference>
<evidence type="ECO:0000256" key="4">
    <source>
        <dbReference type="ARBA" id="ARBA00022692"/>
    </source>
</evidence>
<evidence type="ECO:0000256" key="6">
    <source>
        <dbReference type="ARBA" id="ARBA00022989"/>
    </source>
</evidence>
<dbReference type="GeneID" id="8777850"/>
<gene>
    <name evidence="9" type="ordered locus">Ferp_0352</name>
</gene>
<evidence type="ECO:0000256" key="8">
    <source>
        <dbReference type="SAM" id="Phobius"/>
    </source>
</evidence>
<feature type="transmembrane region" description="Helical" evidence="8">
    <location>
        <begin position="157"/>
        <end position="177"/>
    </location>
</feature>
<dbReference type="GO" id="GO:0015232">
    <property type="term" value="F:heme transmembrane transporter activity"/>
    <property type="evidence" value="ECO:0007669"/>
    <property type="project" value="InterPro"/>
</dbReference>
<dbReference type="PANTHER" id="PTHR30070:SF1">
    <property type="entry name" value="CYTOCHROME C BIOGENESIS B-RELATED"/>
    <property type="match status" value="1"/>
</dbReference>
<comment type="subcellular location">
    <subcellularLocation>
        <location evidence="1">Membrane</location>
        <topology evidence="1">Multi-pass membrane protein</topology>
    </subcellularLocation>
</comment>
<feature type="transmembrane region" description="Helical" evidence="8">
    <location>
        <begin position="126"/>
        <end position="150"/>
    </location>
</feature>
<protein>
    <submittedName>
        <fullName evidence="9">Cytochrome c-type biogenesis protein CcmB</fullName>
    </submittedName>
</protein>
<dbReference type="STRING" id="589924.Ferp_0352"/>
<name>D3S2K1_FERPA</name>
<keyword evidence="7 8" id="KW-0472">Membrane</keyword>
<dbReference type="KEGG" id="fpl:Ferp_0352"/>
<dbReference type="AlphaFoldDB" id="D3S2K1"/>
<dbReference type="HOGENOM" id="CLU_079069_0_0_2"/>
<reference evidence="9 10" key="2">
    <citation type="journal article" date="2011" name="Stand. Genomic Sci.">
        <title>Complete genome sequence of Ferroglobus placidus AEDII12DO.</title>
        <authorList>
            <person name="Anderson I."/>
            <person name="Risso C."/>
            <person name="Holmes D."/>
            <person name="Lucas S."/>
            <person name="Copeland A."/>
            <person name="Lapidus A."/>
            <person name="Cheng J.F."/>
            <person name="Bruce D."/>
            <person name="Goodwin L."/>
            <person name="Pitluck S."/>
            <person name="Saunders E."/>
            <person name="Brettin T."/>
            <person name="Detter J.C."/>
            <person name="Han C."/>
            <person name="Tapia R."/>
            <person name="Larimer F."/>
            <person name="Land M."/>
            <person name="Hauser L."/>
            <person name="Woyke T."/>
            <person name="Lovley D."/>
            <person name="Kyrpides N."/>
            <person name="Ivanova N."/>
        </authorList>
    </citation>
    <scope>NUCLEOTIDE SEQUENCE [LARGE SCALE GENOMIC DNA]</scope>
    <source>
        <strain evidence="10">DSM 10642 / AEDII12DO</strain>
    </source>
</reference>
<dbReference type="PaxDb" id="589924-Ferp_0352"/>
<dbReference type="Pfam" id="PF03379">
    <property type="entry name" value="CcmB"/>
    <property type="match status" value="1"/>
</dbReference>
<keyword evidence="5" id="KW-0201">Cytochrome c-type biogenesis</keyword>
<organism evidence="9 10">
    <name type="scientific">Ferroglobus placidus (strain DSM 10642 / AEDII12DO)</name>
    <dbReference type="NCBI Taxonomy" id="589924"/>
    <lineage>
        <taxon>Archaea</taxon>
        <taxon>Methanobacteriati</taxon>
        <taxon>Methanobacteriota</taxon>
        <taxon>Archaeoglobi</taxon>
        <taxon>Archaeoglobales</taxon>
        <taxon>Archaeoglobaceae</taxon>
        <taxon>Ferroglobus</taxon>
    </lineage>
</organism>
<feature type="transmembrane region" description="Helical" evidence="8">
    <location>
        <begin position="189"/>
        <end position="211"/>
    </location>
</feature>
<dbReference type="PANTHER" id="PTHR30070">
    <property type="entry name" value="HEME EXPORTER PROTEIN B"/>
    <property type="match status" value="1"/>
</dbReference>
<evidence type="ECO:0000313" key="9">
    <source>
        <dbReference type="EMBL" id="ADC64531.1"/>
    </source>
</evidence>
<feature type="transmembrane region" description="Helical" evidence="8">
    <location>
        <begin position="21"/>
        <end position="39"/>
    </location>
</feature>
<sequence>MKVLEIAKKDIKVELRTKNSIYFMLLFALISSAMFSVSIPVETYDVVASPLLWIVLLFVGMLGYSRAFLRELEAGTLDGLRISPVNPISVLFGKTLYNLFLMLLVEAIIVPIFFVLFQPKIENTPLFLLSLTAGNVAFVIVSSSLSVLILKSKTRELLMPVILFPVIFPVISSTLAALNMAKMGTIGDIYSPLALIVSFSVAMIGVAFLTFEHAFFD</sequence>
<evidence type="ECO:0000256" key="1">
    <source>
        <dbReference type="ARBA" id="ARBA00004141"/>
    </source>
</evidence>
<evidence type="ECO:0000256" key="5">
    <source>
        <dbReference type="ARBA" id="ARBA00022748"/>
    </source>
</evidence>
<dbReference type="InterPro" id="IPR003544">
    <property type="entry name" value="Cyt_c_biogenesis_CcmB"/>
</dbReference>
<reference evidence="10" key="1">
    <citation type="submission" date="2010-02" db="EMBL/GenBank/DDBJ databases">
        <title>Complete sequence of Ferroglobus placidus DSM 10642.</title>
        <authorList>
            <consortium name="US DOE Joint Genome Institute"/>
            <person name="Lucas S."/>
            <person name="Copeland A."/>
            <person name="Lapidus A."/>
            <person name="Cheng J.-F."/>
            <person name="Bruce D."/>
            <person name="Goodwin L."/>
            <person name="Pitluck S."/>
            <person name="Saunders E."/>
            <person name="Brettin T."/>
            <person name="Detter J.C."/>
            <person name="Han C."/>
            <person name="Tapia R."/>
            <person name="Larimer F."/>
            <person name="Land M."/>
            <person name="Hauser L."/>
            <person name="Kyrpides N."/>
            <person name="Ivanova N."/>
            <person name="Holmes D."/>
            <person name="Lovley D."/>
            <person name="Kyrpides N."/>
            <person name="Anderson I.J."/>
            <person name="Woyke T."/>
        </authorList>
    </citation>
    <scope>NUCLEOTIDE SEQUENCE [LARGE SCALE GENOMIC DNA]</scope>
    <source>
        <strain evidence="10">DSM 10642 / AEDII12DO</strain>
    </source>
</reference>
<dbReference type="EMBL" id="CP001899">
    <property type="protein sequence ID" value="ADC64531.1"/>
    <property type="molecule type" value="Genomic_DNA"/>
</dbReference>
<dbReference type="OrthoDB" id="51643at2157"/>
<evidence type="ECO:0000313" key="10">
    <source>
        <dbReference type="Proteomes" id="UP000002613"/>
    </source>
</evidence>
<proteinExistence type="inferred from homology"/>
<dbReference type="RefSeq" id="WP_012964878.1">
    <property type="nucleotide sequence ID" value="NC_013849.1"/>
</dbReference>
<keyword evidence="6 8" id="KW-1133">Transmembrane helix</keyword>
<dbReference type="GO" id="GO:0005886">
    <property type="term" value="C:plasma membrane"/>
    <property type="evidence" value="ECO:0007669"/>
    <property type="project" value="TreeGrafter"/>
</dbReference>
<keyword evidence="3" id="KW-0813">Transport</keyword>
<feature type="transmembrane region" description="Helical" evidence="8">
    <location>
        <begin position="90"/>
        <end position="114"/>
    </location>
</feature>
<keyword evidence="4 8" id="KW-0812">Transmembrane</keyword>
<feature type="transmembrane region" description="Helical" evidence="8">
    <location>
        <begin position="51"/>
        <end position="69"/>
    </location>
</feature>
<evidence type="ECO:0000256" key="2">
    <source>
        <dbReference type="ARBA" id="ARBA00010544"/>
    </source>
</evidence>
<evidence type="ECO:0000256" key="7">
    <source>
        <dbReference type="ARBA" id="ARBA00023136"/>
    </source>
</evidence>